<organism evidence="3">
    <name type="scientific">Volvox carteri f. nagariensis</name>
    <dbReference type="NCBI Taxonomy" id="3068"/>
    <lineage>
        <taxon>Eukaryota</taxon>
        <taxon>Viridiplantae</taxon>
        <taxon>Chlorophyta</taxon>
        <taxon>core chlorophytes</taxon>
        <taxon>Chlorophyceae</taxon>
        <taxon>CS clade</taxon>
        <taxon>Chlamydomonadales</taxon>
        <taxon>Volvocaceae</taxon>
        <taxon>Volvox</taxon>
    </lineage>
</organism>
<reference evidence="2 3" key="1">
    <citation type="journal article" date="2010" name="Science">
        <title>Genomic analysis of organismal complexity in the multicellular green alga Volvox carteri.</title>
        <authorList>
            <person name="Prochnik S.E."/>
            <person name="Umen J."/>
            <person name="Nedelcu A.M."/>
            <person name="Hallmann A."/>
            <person name="Miller S.M."/>
            <person name="Nishii I."/>
            <person name="Ferris P."/>
            <person name="Kuo A."/>
            <person name="Mitros T."/>
            <person name="Fritz-Laylin L.K."/>
            <person name="Hellsten U."/>
            <person name="Chapman J."/>
            <person name="Simakov O."/>
            <person name="Rensing S.A."/>
            <person name="Terry A."/>
            <person name="Pangilinan J."/>
            <person name="Kapitonov V."/>
            <person name="Jurka J."/>
            <person name="Salamov A."/>
            <person name="Shapiro H."/>
            <person name="Schmutz J."/>
            <person name="Grimwood J."/>
            <person name="Lindquist E."/>
            <person name="Lucas S."/>
            <person name="Grigoriev I.V."/>
            <person name="Schmitt R."/>
            <person name="Kirk D."/>
            <person name="Rokhsar D.S."/>
        </authorList>
    </citation>
    <scope>NUCLEOTIDE SEQUENCE [LARGE SCALE GENOMIC DNA]</scope>
    <source>
        <strain evidence="3">f. Nagariensis / Eve</strain>
    </source>
</reference>
<dbReference type="EMBL" id="GL378365">
    <property type="protein sequence ID" value="EFJ44329.1"/>
    <property type="molecule type" value="Genomic_DNA"/>
</dbReference>
<gene>
    <name evidence="2" type="ORF">VOLCADRAFT_95504</name>
</gene>
<dbReference type="InParanoid" id="D8U7M9"/>
<evidence type="ECO:0000256" key="1">
    <source>
        <dbReference type="SAM" id="MobiDB-lite"/>
    </source>
</evidence>
<protein>
    <submittedName>
        <fullName evidence="2">Uncharacterized protein</fullName>
    </submittedName>
</protein>
<dbReference type="KEGG" id="vcn:VOLCADRAFT_95504"/>
<dbReference type="GeneID" id="9625072"/>
<sequence length="107" mass="11394">MLSHGKPLAHASYACSGRLTTAKVFPRTVRTQADPDHRRSSNPQDASTGHFGKVKPPAAAEDGAKGVAYYSGLVNNDLRQDNRASPADMLVRNLQLAADESVPLPAL</sequence>
<keyword evidence="3" id="KW-1185">Reference proteome</keyword>
<feature type="region of interest" description="Disordered" evidence="1">
    <location>
        <begin position="26"/>
        <end position="59"/>
    </location>
</feature>
<accession>D8U7M9</accession>
<name>D8U7M9_VOLCA</name>
<evidence type="ECO:0000313" key="3">
    <source>
        <dbReference type="Proteomes" id="UP000001058"/>
    </source>
</evidence>
<evidence type="ECO:0000313" key="2">
    <source>
        <dbReference type="EMBL" id="EFJ44329.1"/>
    </source>
</evidence>
<proteinExistence type="predicted"/>
<dbReference type="Proteomes" id="UP000001058">
    <property type="component" value="Unassembled WGS sequence"/>
</dbReference>
<dbReference type="RefSeq" id="XP_002954688.1">
    <property type="nucleotide sequence ID" value="XM_002954642.1"/>
</dbReference>
<dbReference type="OrthoDB" id="548645at2759"/>
<dbReference type="AlphaFoldDB" id="D8U7M9"/>